<keyword evidence="2" id="KW-1185">Reference proteome</keyword>
<accession>A0A699ZK96</accession>
<comment type="caution">
    <text evidence="1">The sequence shown here is derived from an EMBL/GenBank/DDBJ whole genome shotgun (WGS) entry which is preliminary data.</text>
</comment>
<gene>
    <name evidence="1" type="ORF">HaLaN_16149</name>
</gene>
<dbReference type="EMBL" id="BLLF01001428">
    <property type="protein sequence ID" value="GFH19234.1"/>
    <property type="molecule type" value="Genomic_DNA"/>
</dbReference>
<dbReference type="Proteomes" id="UP000485058">
    <property type="component" value="Unassembled WGS sequence"/>
</dbReference>
<protein>
    <submittedName>
        <fullName evidence="1">Uncharacterized protein</fullName>
    </submittedName>
</protein>
<proteinExistence type="predicted"/>
<evidence type="ECO:0000313" key="2">
    <source>
        <dbReference type="Proteomes" id="UP000485058"/>
    </source>
</evidence>
<reference evidence="1 2" key="1">
    <citation type="submission" date="2020-02" db="EMBL/GenBank/DDBJ databases">
        <title>Draft genome sequence of Haematococcus lacustris strain NIES-144.</title>
        <authorList>
            <person name="Morimoto D."/>
            <person name="Nakagawa S."/>
            <person name="Yoshida T."/>
            <person name="Sawayama S."/>
        </authorList>
    </citation>
    <scope>NUCLEOTIDE SEQUENCE [LARGE SCALE GENOMIC DNA]</scope>
    <source>
        <strain evidence="1 2">NIES-144</strain>
    </source>
</reference>
<name>A0A699ZK96_HAELA</name>
<organism evidence="1 2">
    <name type="scientific">Haematococcus lacustris</name>
    <name type="common">Green alga</name>
    <name type="synonym">Haematococcus pluvialis</name>
    <dbReference type="NCBI Taxonomy" id="44745"/>
    <lineage>
        <taxon>Eukaryota</taxon>
        <taxon>Viridiplantae</taxon>
        <taxon>Chlorophyta</taxon>
        <taxon>core chlorophytes</taxon>
        <taxon>Chlorophyceae</taxon>
        <taxon>CS clade</taxon>
        <taxon>Chlamydomonadales</taxon>
        <taxon>Haematococcaceae</taxon>
        <taxon>Haematococcus</taxon>
    </lineage>
</organism>
<evidence type="ECO:0000313" key="1">
    <source>
        <dbReference type="EMBL" id="GFH19234.1"/>
    </source>
</evidence>
<dbReference type="AlphaFoldDB" id="A0A699ZK96"/>
<sequence>MFSKQNQGHGAVGWQLSYETLHAGGWHVWGEGRLSATLPQPLSDPTAAVDAKACVEQPK</sequence>